<dbReference type="RefSeq" id="WP_160195833.1">
    <property type="nucleotide sequence ID" value="NZ_QXXA01000001.1"/>
</dbReference>
<dbReference type="EMBL" id="QXXA01000001">
    <property type="protein sequence ID" value="NBI05319.1"/>
    <property type="molecule type" value="Genomic_DNA"/>
</dbReference>
<protein>
    <submittedName>
        <fullName evidence="1">Uncharacterized protein</fullName>
    </submittedName>
</protein>
<accession>A0A845QU31</accession>
<name>A0A845QU31_9CLOT</name>
<proteinExistence type="predicted"/>
<organism evidence="1 2">
    <name type="scientific">Senegalia massiliensis</name>
    <dbReference type="NCBI Taxonomy" id="1720316"/>
    <lineage>
        <taxon>Bacteria</taxon>
        <taxon>Bacillati</taxon>
        <taxon>Bacillota</taxon>
        <taxon>Clostridia</taxon>
        <taxon>Eubacteriales</taxon>
        <taxon>Clostridiaceae</taxon>
        <taxon>Senegalia</taxon>
    </lineage>
</organism>
<dbReference type="Pfam" id="PF20353">
    <property type="entry name" value="DUF6648"/>
    <property type="match status" value="1"/>
</dbReference>
<dbReference type="OrthoDB" id="1705959at2"/>
<evidence type="ECO:0000313" key="2">
    <source>
        <dbReference type="Proteomes" id="UP000467132"/>
    </source>
</evidence>
<dbReference type="AlphaFoldDB" id="A0A845QU31"/>
<keyword evidence="2" id="KW-1185">Reference proteome</keyword>
<gene>
    <name evidence="1" type="ORF">D3Z33_00430</name>
</gene>
<dbReference type="Proteomes" id="UP000467132">
    <property type="component" value="Unassembled WGS sequence"/>
</dbReference>
<dbReference type="InterPro" id="IPR046590">
    <property type="entry name" value="DUF6648"/>
</dbReference>
<evidence type="ECO:0000313" key="1">
    <source>
        <dbReference type="EMBL" id="NBI05319.1"/>
    </source>
</evidence>
<comment type="caution">
    <text evidence="1">The sequence shown here is derived from an EMBL/GenBank/DDBJ whole genome shotgun (WGS) entry which is preliminary data.</text>
</comment>
<sequence length="183" mass="22257">MICDKQESKFEKFFKHRDSLIMQFKIGDISKREYIMANVNFIEKLNIKPFKKIDSFEKGMYNYQYYNMLAKYYYMEAKNLKDKGEPLKYYQSFLDEGYFYYGEKDKSTLKLLKFLKFENMEAYYIKVNSDSLQGRLYEIHLKNYNKAILHSKSFKILDILKKEKVFIANSRKSLIDEYVNVKY</sequence>
<reference evidence="1 2" key="1">
    <citation type="submission" date="2018-08" db="EMBL/GenBank/DDBJ databases">
        <title>Murine metabolic-syndrome-specific gut microbial biobank.</title>
        <authorList>
            <person name="Liu C."/>
        </authorList>
    </citation>
    <scope>NUCLEOTIDE SEQUENCE [LARGE SCALE GENOMIC DNA]</scope>
    <source>
        <strain evidence="1 2">583</strain>
    </source>
</reference>